<name>A0A840LFJ6_9BURK</name>
<evidence type="ECO:0000313" key="11">
    <source>
        <dbReference type="EMBL" id="MBB4845413.1"/>
    </source>
</evidence>
<dbReference type="Gene3D" id="1.10.287.130">
    <property type="match status" value="1"/>
</dbReference>
<feature type="transmembrane region" description="Helical" evidence="7">
    <location>
        <begin position="283"/>
        <end position="304"/>
    </location>
</feature>
<proteinExistence type="predicted"/>
<feature type="transmembrane region" description="Helical" evidence="7">
    <location>
        <begin position="224"/>
        <end position="245"/>
    </location>
</feature>
<protein>
    <recommendedName>
        <fullName evidence="2">histidine kinase</fullName>
        <ecNumber evidence="2">2.7.13.3</ecNumber>
    </recommendedName>
</protein>
<feature type="signal peptide" evidence="8">
    <location>
        <begin position="1"/>
        <end position="23"/>
    </location>
</feature>
<dbReference type="InterPro" id="IPR001789">
    <property type="entry name" value="Sig_transdc_resp-reg_receiver"/>
</dbReference>
<dbReference type="SMART" id="SM00387">
    <property type="entry name" value="HATPase_c"/>
    <property type="match status" value="1"/>
</dbReference>
<evidence type="ECO:0000259" key="9">
    <source>
        <dbReference type="PROSITE" id="PS50109"/>
    </source>
</evidence>
<dbReference type="GO" id="GO:0005886">
    <property type="term" value="C:plasma membrane"/>
    <property type="evidence" value="ECO:0007669"/>
    <property type="project" value="TreeGrafter"/>
</dbReference>
<dbReference type="SMART" id="SM00448">
    <property type="entry name" value="REC"/>
    <property type="match status" value="1"/>
</dbReference>
<keyword evidence="3 6" id="KW-0597">Phosphoprotein</keyword>
<reference evidence="11 12" key="1">
    <citation type="submission" date="2020-08" db="EMBL/GenBank/DDBJ databases">
        <title>Functional genomics of gut bacteria from endangered species of beetles.</title>
        <authorList>
            <person name="Carlos-Shanley C."/>
        </authorList>
    </citation>
    <scope>NUCLEOTIDE SEQUENCE [LARGE SCALE GENOMIC DNA]</scope>
    <source>
        <strain evidence="11 12">S00239</strain>
    </source>
</reference>
<evidence type="ECO:0000256" key="6">
    <source>
        <dbReference type="PROSITE-ProRule" id="PRU00169"/>
    </source>
</evidence>
<keyword evidence="4" id="KW-0808">Transferase</keyword>
<dbReference type="Pfam" id="PF00512">
    <property type="entry name" value="HisKA"/>
    <property type="match status" value="1"/>
</dbReference>
<dbReference type="Proteomes" id="UP000562027">
    <property type="component" value="Unassembled WGS sequence"/>
</dbReference>
<dbReference type="SMART" id="SM00388">
    <property type="entry name" value="HisKA"/>
    <property type="match status" value="1"/>
</dbReference>
<accession>A0A840LFJ6</accession>
<dbReference type="InterPro" id="IPR011006">
    <property type="entry name" value="CheY-like_superfamily"/>
</dbReference>
<keyword evidence="7" id="KW-0472">Membrane</keyword>
<organism evidence="11 12">
    <name type="scientific">Roseateles oligotrophus</name>
    <dbReference type="NCBI Taxonomy" id="1769250"/>
    <lineage>
        <taxon>Bacteria</taxon>
        <taxon>Pseudomonadati</taxon>
        <taxon>Pseudomonadota</taxon>
        <taxon>Betaproteobacteria</taxon>
        <taxon>Burkholderiales</taxon>
        <taxon>Sphaerotilaceae</taxon>
        <taxon>Roseateles</taxon>
    </lineage>
</organism>
<dbReference type="SUPFAM" id="SSF47384">
    <property type="entry name" value="Homodimeric domain of signal transducing histidine kinase"/>
    <property type="match status" value="1"/>
</dbReference>
<dbReference type="EC" id="2.7.13.3" evidence="2"/>
<dbReference type="SUPFAM" id="SSF52172">
    <property type="entry name" value="CheY-like"/>
    <property type="match status" value="1"/>
</dbReference>
<dbReference type="PANTHER" id="PTHR43047">
    <property type="entry name" value="TWO-COMPONENT HISTIDINE PROTEIN KINASE"/>
    <property type="match status" value="1"/>
</dbReference>
<evidence type="ECO:0000256" key="3">
    <source>
        <dbReference type="ARBA" id="ARBA00022553"/>
    </source>
</evidence>
<feature type="domain" description="Response regulatory" evidence="10">
    <location>
        <begin position="639"/>
        <end position="756"/>
    </location>
</feature>
<feature type="transmembrane region" description="Helical" evidence="7">
    <location>
        <begin position="193"/>
        <end position="212"/>
    </location>
</feature>
<sequence length="758" mass="80967">MSVAVLRLLACLVLLLLAARLQAEAPTLQAIERIDWLNPAGQWQPQALPDDWGRRGLARPGRQQYRLQIELAASVQPWALWSARLPLHHRIRFNGQLISDTLEMADALQPRTTALLLPLPAPRQGLNVLEIEEQGGPRAGLGTLWLGPAPEVAAQAQRYRRIWVDLSRTLNGLAGGAALCALLLWARRRGEATLGWFGLLVLLLSLRNIAFVEPGAASPPGASLLMYLLVCGGNALFSLFAASTAGRMTRRWLLPMLAAPLLATLAGLASGGEALAVDRARVYAYPLLILSSLMAAGLLCRVAARLPQRRLLVLALSGLIFVASGVFDYLLQSGRLPQHWEFVLPWTGPLLALSYAAVLGGRLVRALEESERAGLVLEQRVRERTLALEAANATKSRFLAAASHDLRQPMVTIGLLIGVLREQLQSPAQQRLVARVDEAVAAMESLLAGLLDLSRLEGSGLRVRREPVGLQALVQAVATHESEAARAKGLRLRLRVPPAACVLGDAVLIEQMLRNLVVNALRYTESGGVLVAVRRQGAGWRLAVHDSGPGIAAAQQARVFEDFVQLDNPQRQRIQGLGLGLAIVKRAAALQGCEVLLRSVPGRGSCFSFVLPAAALQAPGMAAAPAQALAAEPDLRQRQICLVEDDAGVREALAQRLRGWGARLSLFESPADLRAALARGELPAPALLISDMRLPGGNGLDVVAALRAAHGAGLPALILTGNTAPADLAELAASGLPVLHKPFRAEQLAAAIQRLLAS</sequence>
<dbReference type="InterPro" id="IPR036097">
    <property type="entry name" value="HisK_dim/P_sf"/>
</dbReference>
<keyword evidence="7" id="KW-1133">Transmembrane helix</keyword>
<dbReference type="Gene3D" id="3.30.565.10">
    <property type="entry name" value="Histidine kinase-like ATPase, C-terminal domain"/>
    <property type="match status" value="1"/>
</dbReference>
<dbReference type="InterPro" id="IPR003661">
    <property type="entry name" value="HisK_dim/P_dom"/>
</dbReference>
<dbReference type="GO" id="GO:0009927">
    <property type="term" value="F:histidine phosphotransfer kinase activity"/>
    <property type="evidence" value="ECO:0007669"/>
    <property type="project" value="TreeGrafter"/>
</dbReference>
<evidence type="ECO:0000256" key="5">
    <source>
        <dbReference type="ARBA" id="ARBA00022777"/>
    </source>
</evidence>
<evidence type="ECO:0000256" key="8">
    <source>
        <dbReference type="SAM" id="SignalP"/>
    </source>
</evidence>
<evidence type="ECO:0000256" key="2">
    <source>
        <dbReference type="ARBA" id="ARBA00012438"/>
    </source>
</evidence>
<comment type="catalytic activity">
    <reaction evidence="1">
        <text>ATP + protein L-histidine = ADP + protein N-phospho-L-histidine.</text>
        <dbReference type="EC" id="2.7.13.3"/>
    </reaction>
</comment>
<evidence type="ECO:0000256" key="7">
    <source>
        <dbReference type="SAM" id="Phobius"/>
    </source>
</evidence>
<dbReference type="CDD" id="cd00156">
    <property type="entry name" value="REC"/>
    <property type="match status" value="1"/>
</dbReference>
<dbReference type="CDD" id="cd00082">
    <property type="entry name" value="HisKA"/>
    <property type="match status" value="1"/>
</dbReference>
<dbReference type="AlphaFoldDB" id="A0A840LFJ6"/>
<feature type="transmembrane region" description="Helical" evidence="7">
    <location>
        <begin position="311"/>
        <end position="331"/>
    </location>
</feature>
<dbReference type="PANTHER" id="PTHR43047:SF9">
    <property type="entry name" value="HISTIDINE KINASE"/>
    <property type="match status" value="1"/>
</dbReference>
<dbReference type="InterPro" id="IPR036890">
    <property type="entry name" value="HATPase_C_sf"/>
</dbReference>
<keyword evidence="5 11" id="KW-0418">Kinase</keyword>
<dbReference type="InterPro" id="IPR004358">
    <property type="entry name" value="Sig_transdc_His_kin-like_C"/>
</dbReference>
<evidence type="ECO:0000256" key="4">
    <source>
        <dbReference type="ARBA" id="ARBA00022679"/>
    </source>
</evidence>
<gene>
    <name evidence="11" type="ORF">HNP55_003963</name>
</gene>
<evidence type="ECO:0000313" key="12">
    <source>
        <dbReference type="Proteomes" id="UP000562027"/>
    </source>
</evidence>
<comment type="caution">
    <text evidence="11">The sequence shown here is derived from an EMBL/GenBank/DDBJ whole genome shotgun (WGS) entry which is preliminary data.</text>
</comment>
<dbReference type="InterPro" id="IPR003594">
    <property type="entry name" value="HATPase_dom"/>
</dbReference>
<dbReference type="GO" id="GO:0000155">
    <property type="term" value="F:phosphorelay sensor kinase activity"/>
    <property type="evidence" value="ECO:0007669"/>
    <property type="project" value="InterPro"/>
</dbReference>
<dbReference type="PROSITE" id="PS50110">
    <property type="entry name" value="RESPONSE_REGULATORY"/>
    <property type="match status" value="1"/>
</dbReference>
<keyword evidence="7" id="KW-0812">Transmembrane</keyword>
<dbReference type="Gene3D" id="3.40.50.2300">
    <property type="match status" value="1"/>
</dbReference>
<keyword evidence="12" id="KW-1185">Reference proteome</keyword>
<feature type="chain" id="PRO_5032334590" description="histidine kinase" evidence="8">
    <location>
        <begin position="24"/>
        <end position="758"/>
    </location>
</feature>
<dbReference type="PRINTS" id="PR00344">
    <property type="entry name" value="BCTRLSENSOR"/>
</dbReference>
<feature type="transmembrane region" description="Helical" evidence="7">
    <location>
        <begin position="169"/>
        <end position="186"/>
    </location>
</feature>
<dbReference type="EMBL" id="JACHLP010000009">
    <property type="protein sequence ID" value="MBB4845413.1"/>
    <property type="molecule type" value="Genomic_DNA"/>
</dbReference>
<keyword evidence="8" id="KW-0732">Signal</keyword>
<dbReference type="PROSITE" id="PS50109">
    <property type="entry name" value="HIS_KIN"/>
    <property type="match status" value="1"/>
</dbReference>
<feature type="domain" description="Histidine kinase" evidence="9">
    <location>
        <begin position="401"/>
        <end position="615"/>
    </location>
</feature>
<evidence type="ECO:0000256" key="1">
    <source>
        <dbReference type="ARBA" id="ARBA00000085"/>
    </source>
</evidence>
<feature type="modified residue" description="4-aspartylphosphate" evidence="6">
    <location>
        <position position="691"/>
    </location>
</feature>
<dbReference type="SUPFAM" id="SSF55874">
    <property type="entry name" value="ATPase domain of HSP90 chaperone/DNA topoisomerase II/histidine kinase"/>
    <property type="match status" value="1"/>
</dbReference>
<dbReference type="InterPro" id="IPR005467">
    <property type="entry name" value="His_kinase_dom"/>
</dbReference>
<dbReference type="Pfam" id="PF02518">
    <property type="entry name" value="HATPase_c"/>
    <property type="match status" value="1"/>
</dbReference>
<evidence type="ECO:0000259" key="10">
    <source>
        <dbReference type="PROSITE" id="PS50110"/>
    </source>
</evidence>
<feature type="transmembrane region" description="Helical" evidence="7">
    <location>
        <begin position="252"/>
        <end position="271"/>
    </location>
</feature>
<dbReference type="RefSeq" id="WP_184303391.1">
    <property type="nucleotide sequence ID" value="NZ_JACHLP010000009.1"/>
</dbReference>
<dbReference type="Pfam" id="PF00072">
    <property type="entry name" value="Response_reg"/>
    <property type="match status" value="1"/>
</dbReference>